<name>A0ABM4CIF5_HYDVU</name>
<evidence type="ECO:0000256" key="1">
    <source>
        <dbReference type="SAM" id="MobiDB-lite"/>
    </source>
</evidence>
<keyword evidence="2" id="KW-1185">Reference proteome</keyword>
<evidence type="ECO:0000313" key="2">
    <source>
        <dbReference type="Proteomes" id="UP001652625"/>
    </source>
</evidence>
<evidence type="ECO:0000313" key="3">
    <source>
        <dbReference type="RefSeq" id="XP_065661510.1"/>
    </source>
</evidence>
<feature type="region of interest" description="Disordered" evidence="1">
    <location>
        <begin position="57"/>
        <end position="80"/>
    </location>
</feature>
<protein>
    <submittedName>
        <fullName evidence="3">Uncharacterized protein LOC100210159</fullName>
    </submittedName>
</protein>
<accession>A0ABM4CIF5</accession>
<dbReference type="GeneID" id="100210159"/>
<sequence length="436" mass="50952">MYSVQKLKEKFEKNTGNECNLSFGKLQKDNVFIDLTNTPRYLERRVSIDPQFYRYKDDTKERTTDMKSTASTPRSPRPHKSYAENLVEDAFTEPVRKFSRSRVYANQHINFFQNNDLALRSNFVKERLKFIYNNDSVEIRKQNKGAEIYPSIALEKLNRLSYVKNSAGFDTGLPTEAKEINSMGINGSHINYSVNLGFNTKNPLYYKPDESQIHNKTETYTGKNFNNDKLFLTPIISNIGKPMRSKYMNYDVKNKELSNENRLMYLPSEYETNLKPVEDKSDESQVELSKPFKTKAERIYGDKFSKIFKSRTIRYLYEDLYSKQVENQKNKETLDHVQFLHNKPDLLLDVDSHFYYRSVKLKLEAATRTSEVLLRQKKEIDAQLLAAERERIDLQTILKRAILRKYCGTKDITLTRPHGALGALTRPHGALANRYK</sequence>
<dbReference type="Proteomes" id="UP001652625">
    <property type="component" value="Chromosome 09"/>
</dbReference>
<reference evidence="3" key="1">
    <citation type="submission" date="2025-08" db="UniProtKB">
        <authorList>
            <consortium name="RefSeq"/>
        </authorList>
    </citation>
    <scope>IDENTIFICATION</scope>
</reference>
<proteinExistence type="predicted"/>
<dbReference type="RefSeq" id="XP_065661510.1">
    <property type="nucleotide sequence ID" value="XM_065805438.1"/>
</dbReference>
<gene>
    <name evidence="3" type="primary">LOC100210159</name>
</gene>
<organism evidence="2 3">
    <name type="scientific">Hydra vulgaris</name>
    <name type="common">Hydra</name>
    <name type="synonym">Hydra attenuata</name>
    <dbReference type="NCBI Taxonomy" id="6087"/>
    <lineage>
        <taxon>Eukaryota</taxon>
        <taxon>Metazoa</taxon>
        <taxon>Cnidaria</taxon>
        <taxon>Hydrozoa</taxon>
        <taxon>Hydroidolina</taxon>
        <taxon>Anthoathecata</taxon>
        <taxon>Aplanulata</taxon>
        <taxon>Hydridae</taxon>
        <taxon>Hydra</taxon>
    </lineage>
</organism>